<dbReference type="Gene3D" id="2.40.30.110">
    <property type="entry name" value="Aminomethyltransferase beta-barrel domains"/>
    <property type="match status" value="1"/>
</dbReference>
<dbReference type="AlphaFoldDB" id="A0A2U8WD84"/>
<evidence type="ECO:0000256" key="8">
    <source>
        <dbReference type="SAM" id="MobiDB-lite"/>
    </source>
</evidence>
<dbReference type="KEGG" id="mets:DK389_31090"/>
<dbReference type="PANTHER" id="PTHR43757">
    <property type="entry name" value="AMINOMETHYLTRANSFERASE"/>
    <property type="match status" value="1"/>
</dbReference>
<protein>
    <recommendedName>
        <fullName evidence="2">aminomethyltransferase</fullName>
        <ecNumber evidence="2">2.1.2.10</ecNumber>
    </recommendedName>
    <alternativeName>
        <fullName evidence="5">Glycine cleavage system T protein</fullName>
    </alternativeName>
</protein>
<keyword evidence="11" id="KW-0489">Methyltransferase</keyword>
<proteinExistence type="inferred from homology"/>
<dbReference type="EC" id="2.1.2.10" evidence="2"/>
<dbReference type="GO" id="GO:0006546">
    <property type="term" value="P:glycine catabolic process"/>
    <property type="evidence" value="ECO:0007669"/>
    <property type="project" value="InterPro"/>
</dbReference>
<dbReference type="Gene3D" id="3.30.70.1400">
    <property type="entry name" value="Aminomethyltransferase beta-barrel domains"/>
    <property type="match status" value="1"/>
</dbReference>
<dbReference type="GO" id="GO:0005960">
    <property type="term" value="C:glycine cleavage complex"/>
    <property type="evidence" value="ECO:0007669"/>
    <property type="project" value="InterPro"/>
</dbReference>
<dbReference type="EMBL" id="CP029550">
    <property type="protein sequence ID" value="AWN44145.1"/>
    <property type="molecule type" value="Genomic_DNA"/>
</dbReference>
<dbReference type="RefSeq" id="WP_109895613.1">
    <property type="nucleotide sequence ID" value="NZ_CP029550.1"/>
</dbReference>
<keyword evidence="12" id="KW-1185">Reference proteome</keyword>
<dbReference type="Pfam" id="PF08669">
    <property type="entry name" value="GCV_T_C"/>
    <property type="match status" value="1"/>
</dbReference>
<evidence type="ECO:0000256" key="2">
    <source>
        <dbReference type="ARBA" id="ARBA00012616"/>
    </source>
</evidence>
<evidence type="ECO:0000313" key="11">
    <source>
        <dbReference type="EMBL" id="AWN44145.1"/>
    </source>
</evidence>
<dbReference type="SUPFAM" id="SSF101790">
    <property type="entry name" value="Aminomethyltransferase beta-barrel domain"/>
    <property type="match status" value="1"/>
</dbReference>
<feature type="binding site" evidence="7">
    <location>
        <position position="221"/>
    </location>
    <ligand>
        <name>substrate</name>
    </ligand>
</feature>
<dbReference type="OrthoDB" id="9774591at2"/>
<evidence type="ECO:0000256" key="7">
    <source>
        <dbReference type="PIRSR" id="PIRSR006487-1"/>
    </source>
</evidence>
<dbReference type="InterPro" id="IPR006222">
    <property type="entry name" value="GCVT_N"/>
</dbReference>
<dbReference type="InterPro" id="IPR013977">
    <property type="entry name" value="GcvT_C"/>
</dbReference>
<dbReference type="Proteomes" id="UP000245926">
    <property type="component" value="Chromosome"/>
</dbReference>
<evidence type="ECO:0000313" key="12">
    <source>
        <dbReference type="Proteomes" id="UP000245926"/>
    </source>
</evidence>
<dbReference type="InterPro" id="IPR027266">
    <property type="entry name" value="TrmE/GcvT-like"/>
</dbReference>
<dbReference type="InterPro" id="IPR006223">
    <property type="entry name" value="GcvT"/>
</dbReference>
<dbReference type="PIRSF" id="PIRSF006487">
    <property type="entry name" value="GcvT"/>
    <property type="match status" value="1"/>
</dbReference>
<comment type="similarity">
    <text evidence="1">Belongs to the GcvT family.</text>
</comment>
<dbReference type="InterPro" id="IPR028896">
    <property type="entry name" value="GcvT/YgfZ/DmdA"/>
</dbReference>
<organism evidence="11 12">
    <name type="scientific">Methylobacterium durans</name>
    <dbReference type="NCBI Taxonomy" id="2202825"/>
    <lineage>
        <taxon>Bacteria</taxon>
        <taxon>Pseudomonadati</taxon>
        <taxon>Pseudomonadota</taxon>
        <taxon>Alphaproteobacteria</taxon>
        <taxon>Hyphomicrobiales</taxon>
        <taxon>Methylobacteriaceae</taxon>
        <taxon>Methylobacterium</taxon>
    </lineage>
</organism>
<dbReference type="Gene3D" id="3.30.1360.120">
    <property type="entry name" value="Probable tRNA modification gtpase trme, domain 1"/>
    <property type="match status" value="1"/>
</dbReference>
<dbReference type="GO" id="GO:0032259">
    <property type="term" value="P:methylation"/>
    <property type="evidence" value="ECO:0007669"/>
    <property type="project" value="UniProtKB-KW"/>
</dbReference>
<evidence type="ECO:0000256" key="3">
    <source>
        <dbReference type="ARBA" id="ARBA00022576"/>
    </source>
</evidence>
<dbReference type="NCBIfam" id="NF010093">
    <property type="entry name" value="PRK13579.1"/>
    <property type="match status" value="1"/>
</dbReference>
<evidence type="ECO:0000259" key="10">
    <source>
        <dbReference type="Pfam" id="PF08669"/>
    </source>
</evidence>
<dbReference type="GO" id="GO:0004047">
    <property type="term" value="F:aminomethyltransferase activity"/>
    <property type="evidence" value="ECO:0007669"/>
    <property type="project" value="UniProtKB-EC"/>
</dbReference>
<dbReference type="NCBIfam" id="NF001567">
    <property type="entry name" value="PRK00389.1"/>
    <property type="match status" value="1"/>
</dbReference>
<feature type="domain" description="Aminomethyltransferase C-terminal" evidence="10">
    <location>
        <begin position="311"/>
        <end position="391"/>
    </location>
</feature>
<dbReference type="Pfam" id="PF01571">
    <property type="entry name" value="GCV_T"/>
    <property type="match status" value="1"/>
</dbReference>
<reference evidence="12" key="1">
    <citation type="submission" date="2018-05" db="EMBL/GenBank/DDBJ databases">
        <title>Complete Genome Sequence of Methylobacterium sp. 17SD2-17.</title>
        <authorList>
            <person name="Srinivasan S."/>
        </authorList>
    </citation>
    <scope>NUCLEOTIDE SEQUENCE [LARGE SCALE GENOMIC DNA]</scope>
    <source>
        <strain evidence="12">17SD2-17</strain>
    </source>
</reference>
<feature type="region of interest" description="Disordered" evidence="8">
    <location>
        <begin position="1"/>
        <end position="29"/>
    </location>
</feature>
<accession>A0A2U8WD84</accession>
<dbReference type="GO" id="GO:0008483">
    <property type="term" value="F:transaminase activity"/>
    <property type="evidence" value="ECO:0007669"/>
    <property type="project" value="UniProtKB-KW"/>
</dbReference>
<dbReference type="GO" id="GO:0008168">
    <property type="term" value="F:methyltransferase activity"/>
    <property type="evidence" value="ECO:0007669"/>
    <property type="project" value="UniProtKB-KW"/>
</dbReference>
<dbReference type="InterPro" id="IPR029043">
    <property type="entry name" value="GcvT/YgfZ_C"/>
</dbReference>
<comment type="catalytic activity">
    <reaction evidence="6">
        <text>N(6)-[(R)-S(8)-aminomethyldihydrolipoyl]-L-lysyl-[protein] + (6S)-5,6,7,8-tetrahydrofolate = N(6)-[(R)-dihydrolipoyl]-L-lysyl-[protein] + (6R)-5,10-methylene-5,6,7,8-tetrahydrofolate + NH4(+)</text>
        <dbReference type="Rhea" id="RHEA:16945"/>
        <dbReference type="Rhea" id="RHEA-COMP:10475"/>
        <dbReference type="Rhea" id="RHEA-COMP:10492"/>
        <dbReference type="ChEBI" id="CHEBI:15636"/>
        <dbReference type="ChEBI" id="CHEBI:28938"/>
        <dbReference type="ChEBI" id="CHEBI:57453"/>
        <dbReference type="ChEBI" id="CHEBI:83100"/>
        <dbReference type="ChEBI" id="CHEBI:83143"/>
        <dbReference type="EC" id="2.1.2.10"/>
    </reaction>
</comment>
<evidence type="ECO:0000256" key="5">
    <source>
        <dbReference type="ARBA" id="ARBA00031395"/>
    </source>
</evidence>
<dbReference type="Gene3D" id="4.10.1250.10">
    <property type="entry name" value="Aminomethyltransferase fragment"/>
    <property type="match status" value="1"/>
</dbReference>
<evidence type="ECO:0000256" key="1">
    <source>
        <dbReference type="ARBA" id="ARBA00008609"/>
    </source>
</evidence>
<keyword evidence="4 11" id="KW-0808">Transferase</keyword>
<evidence type="ECO:0000256" key="4">
    <source>
        <dbReference type="ARBA" id="ARBA00022679"/>
    </source>
</evidence>
<evidence type="ECO:0000256" key="6">
    <source>
        <dbReference type="ARBA" id="ARBA00047665"/>
    </source>
</evidence>
<dbReference type="SUPFAM" id="SSF103025">
    <property type="entry name" value="Folate-binding domain"/>
    <property type="match status" value="1"/>
</dbReference>
<keyword evidence="3" id="KW-0032">Aminotransferase</keyword>
<name>A0A2U8WD84_9HYPH</name>
<sequence length="398" mass="41231">MSPEPVPPAAVERDASARAAPPPPGAPRETPLLALHLRLGARMVPFAGYAMPLHYAAGVLKEHLHARAAAGLFDVSHMGQIAVTGESGVAEAASALERLIPVDILGLQPGRQRYGLLTDEAGGIRDDLMVAHLGDRLMLVVNAANKAADLAHLRASLPGSIRITEQPAALLALQGPRAEAALARLAPDVAAMRFMDVRETAILGAPAIVARSGYTGEDGFEISLPADAAEPIAEALLADPEVLPIGLGARDSLRLEAGLCLHGSDIGPDTDPVEAGLAWAISPARRRGGAREGSFPGAERILGALERGPERRRVGLLPQGRAPVRAGITLYAGETGGEPVGHVTSGGFGPSLQAPVAMGYLPASLAEPGRTIFAELRGQRLPLAVARLPFVPAGFKRS</sequence>
<dbReference type="PANTHER" id="PTHR43757:SF2">
    <property type="entry name" value="AMINOMETHYLTRANSFERASE, MITOCHONDRIAL"/>
    <property type="match status" value="1"/>
</dbReference>
<evidence type="ECO:0000259" key="9">
    <source>
        <dbReference type="Pfam" id="PF01571"/>
    </source>
</evidence>
<dbReference type="NCBIfam" id="TIGR00528">
    <property type="entry name" value="gcvT"/>
    <property type="match status" value="1"/>
</dbReference>
<feature type="domain" description="GCVT N-terminal" evidence="9">
    <location>
        <begin position="35"/>
        <end position="282"/>
    </location>
</feature>
<gene>
    <name evidence="11" type="ORF">DK389_31090</name>
</gene>